<name>A0A2U1CQN4_9BURK</name>
<protein>
    <submittedName>
        <fullName evidence="6">Diguanylate cyclase/phosphodiesterase</fullName>
    </submittedName>
</protein>
<dbReference type="InterPro" id="IPR029787">
    <property type="entry name" value="Nucleotide_cyclase"/>
</dbReference>
<dbReference type="Pfam" id="PF03707">
    <property type="entry name" value="MHYT"/>
    <property type="match status" value="3"/>
</dbReference>
<dbReference type="FunFam" id="3.30.70.270:FF:000001">
    <property type="entry name" value="Diguanylate cyclase domain protein"/>
    <property type="match status" value="1"/>
</dbReference>
<sequence>MLDSSYSAILVVFSLLVAILASYTALSMASQISTARGKTAVWWLGGGAFSMGLGIWSMHFIGMLAFSLPIELGYDPGLTLLSLLVAIASSAFALWIACRRRLTTRRLVVGALVMGMGVAGMHYLGMEAMMMLPRIVYDPGWFALSLLIAVTASGAALWITAYLGRHGAHRTTLKITAAIVMGCAIVGMHYSGMAAARFPVGSICRAAHFGVDTDWLSVLVTMVTVAVLGIALIVSALDSRHASRTGALNMSLHKANKALEHMALHDALTRLPNRALLEDRIEQARQTALRNKSRFTVLFMDLDGFKSVNDVYGHTVGDELLIETAARIRSGIRAEDTVARFGGDEFVVLSQIEAAEDIATLAAKIVELVSRPYRIRGFELRLSTSIGIAIYPEDGLDAQALLINADAALYYRKDTGRNGYSFFDPSMNANAEEHLQMVQDLRQAVEKGELLLHYQPRFDDPEGPIRGAEALVRWQHPHRGLIQPDDFIPTAEKTGLIIDIDNWVLDEACRQLKQWRDQGRDWTISVHLSPLQFAHADLIQTVRSALKRHELPPNSLILEITESTAMRNVDASMVILKQLDDLGVKISIDDFGTGYSSLLYLKRLPASELKIDRGFIKELVRDTEDAAIVSAIIALGKALQLKIVAEGVETRAQQEFLSELGCDALQGYLLGHPVPAAEFPGLDT</sequence>
<dbReference type="NCBIfam" id="TIGR00254">
    <property type="entry name" value="GGDEF"/>
    <property type="match status" value="1"/>
</dbReference>
<dbReference type="PROSITE" id="PS50887">
    <property type="entry name" value="GGDEF"/>
    <property type="match status" value="1"/>
</dbReference>
<feature type="transmembrane region" description="Helical" evidence="2">
    <location>
        <begin position="215"/>
        <end position="237"/>
    </location>
</feature>
<dbReference type="RefSeq" id="WP_017525766.1">
    <property type="nucleotide sequence ID" value="NZ_JACCEX010000001.1"/>
</dbReference>
<feature type="domain" description="MHYT" evidence="5">
    <location>
        <begin position="6"/>
        <end position="199"/>
    </location>
</feature>
<accession>A0A2U1CQN4</accession>
<dbReference type="Pfam" id="PF00990">
    <property type="entry name" value="GGDEF"/>
    <property type="match status" value="1"/>
</dbReference>
<evidence type="ECO:0000259" key="3">
    <source>
        <dbReference type="PROSITE" id="PS50883"/>
    </source>
</evidence>
<feature type="transmembrane region" description="Helical" evidence="2">
    <location>
        <begin position="141"/>
        <end position="163"/>
    </location>
</feature>
<keyword evidence="2" id="KW-0472">Membrane</keyword>
<dbReference type="PROSITE" id="PS50924">
    <property type="entry name" value="MHYT"/>
    <property type="match status" value="1"/>
</dbReference>
<dbReference type="CDD" id="cd01949">
    <property type="entry name" value="GGDEF"/>
    <property type="match status" value="1"/>
</dbReference>
<dbReference type="SMART" id="SM00052">
    <property type="entry name" value="EAL"/>
    <property type="match status" value="1"/>
</dbReference>
<keyword evidence="2" id="KW-1133">Transmembrane helix</keyword>
<dbReference type="InterPro" id="IPR035919">
    <property type="entry name" value="EAL_sf"/>
</dbReference>
<feature type="transmembrane region" description="Helical" evidence="2">
    <location>
        <begin position="78"/>
        <end position="98"/>
    </location>
</feature>
<reference evidence="6 7" key="1">
    <citation type="submission" date="2018-04" db="EMBL/GenBank/DDBJ databases">
        <title>Genomic Encyclopedia of Type Strains, Phase IV (KMG-IV): sequencing the most valuable type-strain genomes for metagenomic binning, comparative biology and taxonomic classification.</title>
        <authorList>
            <person name="Goeker M."/>
        </authorList>
    </citation>
    <scope>NUCLEOTIDE SEQUENCE [LARGE SCALE GENOMIC DNA]</scope>
    <source>
        <strain evidence="6 7">DSM 10065</strain>
    </source>
</reference>
<dbReference type="FunFam" id="3.20.20.450:FF:000001">
    <property type="entry name" value="Cyclic di-GMP phosphodiesterase yahA"/>
    <property type="match status" value="1"/>
</dbReference>
<evidence type="ECO:0000259" key="5">
    <source>
        <dbReference type="PROSITE" id="PS50924"/>
    </source>
</evidence>
<dbReference type="PANTHER" id="PTHR44757">
    <property type="entry name" value="DIGUANYLATE CYCLASE DGCP"/>
    <property type="match status" value="1"/>
</dbReference>
<comment type="catalytic activity">
    <reaction evidence="1">
        <text>3',3'-c-di-GMP + H2O = 5'-phosphoguanylyl(3'-&gt;5')guanosine + H(+)</text>
        <dbReference type="Rhea" id="RHEA:24902"/>
        <dbReference type="ChEBI" id="CHEBI:15377"/>
        <dbReference type="ChEBI" id="CHEBI:15378"/>
        <dbReference type="ChEBI" id="CHEBI:58754"/>
        <dbReference type="ChEBI" id="CHEBI:58805"/>
        <dbReference type="EC" id="3.1.4.52"/>
    </reaction>
    <physiologicalReaction direction="left-to-right" evidence="1">
        <dbReference type="Rhea" id="RHEA:24903"/>
    </physiologicalReaction>
</comment>
<dbReference type="SMART" id="SM00267">
    <property type="entry name" value="GGDEF"/>
    <property type="match status" value="1"/>
</dbReference>
<dbReference type="GO" id="GO:0071732">
    <property type="term" value="P:cellular response to nitric oxide"/>
    <property type="evidence" value="ECO:0007669"/>
    <property type="project" value="UniProtKB-ARBA"/>
</dbReference>
<feature type="domain" description="EAL" evidence="3">
    <location>
        <begin position="434"/>
        <end position="684"/>
    </location>
</feature>
<keyword evidence="2" id="KW-0812">Transmembrane</keyword>
<dbReference type="EMBL" id="QEKO01000001">
    <property type="protein sequence ID" value="PVY68203.1"/>
    <property type="molecule type" value="Genomic_DNA"/>
</dbReference>
<feature type="transmembrane region" description="Helical" evidence="2">
    <location>
        <begin position="175"/>
        <end position="195"/>
    </location>
</feature>
<feature type="transmembrane region" description="Helical" evidence="2">
    <location>
        <begin position="107"/>
        <end position="126"/>
    </location>
</feature>
<dbReference type="InterPro" id="IPR000160">
    <property type="entry name" value="GGDEF_dom"/>
</dbReference>
<dbReference type="Pfam" id="PF00563">
    <property type="entry name" value="EAL"/>
    <property type="match status" value="1"/>
</dbReference>
<dbReference type="PROSITE" id="PS50883">
    <property type="entry name" value="EAL"/>
    <property type="match status" value="1"/>
</dbReference>
<organism evidence="6 7">
    <name type="scientific">Pusillimonas noertemannii</name>
    <dbReference type="NCBI Taxonomy" id="305977"/>
    <lineage>
        <taxon>Bacteria</taxon>
        <taxon>Pseudomonadati</taxon>
        <taxon>Pseudomonadota</taxon>
        <taxon>Betaproteobacteria</taxon>
        <taxon>Burkholderiales</taxon>
        <taxon>Alcaligenaceae</taxon>
        <taxon>Pusillimonas</taxon>
    </lineage>
</organism>
<dbReference type="STRING" id="1231391.GCA_000308195_03413"/>
<dbReference type="Gene3D" id="3.30.70.270">
    <property type="match status" value="1"/>
</dbReference>
<evidence type="ECO:0000256" key="2">
    <source>
        <dbReference type="PROSITE-ProRule" id="PRU00244"/>
    </source>
</evidence>
<evidence type="ECO:0000313" key="7">
    <source>
        <dbReference type="Proteomes" id="UP000246145"/>
    </source>
</evidence>
<keyword evidence="7" id="KW-1185">Reference proteome</keyword>
<evidence type="ECO:0000259" key="4">
    <source>
        <dbReference type="PROSITE" id="PS50887"/>
    </source>
</evidence>
<dbReference type="OrthoDB" id="9813903at2"/>
<dbReference type="PANTHER" id="PTHR44757:SF2">
    <property type="entry name" value="BIOFILM ARCHITECTURE MAINTENANCE PROTEIN MBAA"/>
    <property type="match status" value="1"/>
</dbReference>
<dbReference type="InterPro" id="IPR052155">
    <property type="entry name" value="Biofilm_reg_signaling"/>
</dbReference>
<dbReference type="GO" id="GO:0071111">
    <property type="term" value="F:cyclic-guanylate-specific phosphodiesterase activity"/>
    <property type="evidence" value="ECO:0007669"/>
    <property type="project" value="UniProtKB-EC"/>
</dbReference>
<dbReference type="SUPFAM" id="SSF141868">
    <property type="entry name" value="EAL domain-like"/>
    <property type="match status" value="1"/>
</dbReference>
<dbReference type="SUPFAM" id="SSF55073">
    <property type="entry name" value="Nucleotide cyclase"/>
    <property type="match status" value="1"/>
</dbReference>
<dbReference type="Gene3D" id="3.20.20.450">
    <property type="entry name" value="EAL domain"/>
    <property type="match status" value="1"/>
</dbReference>
<dbReference type="CDD" id="cd01948">
    <property type="entry name" value="EAL"/>
    <property type="match status" value="1"/>
</dbReference>
<gene>
    <name evidence="6" type="ORF">C7440_0593</name>
</gene>
<dbReference type="InterPro" id="IPR043128">
    <property type="entry name" value="Rev_trsase/Diguanyl_cyclase"/>
</dbReference>
<dbReference type="GO" id="GO:0016020">
    <property type="term" value="C:membrane"/>
    <property type="evidence" value="ECO:0007669"/>
    <property type="project" value="UniProtKB-UniRule"/>
</dbReference>
<feature type="transmembrane region" description="Helical" evidence="2">
    <location>
        <begin position="6"/>
        <end position="29"/>
    </location>
</feature>
<dbReference type="InterPro" id="IPR005330">
    <property type="entry name" value="MHYT_dom"/>
</dbReference>
<dbReference type="AlphaFoldDB" id="A0A2U1CQN4"/>
<feature type="domain" description="GGDEF" evidence="4">
    <location>
        <begin position="293"/>
        <end position="425"/>
    </location>
</feature>
<evidence type="ECO:0000256" key="1">
    <source>
        <dbReference type="ARBA" id="ARBA00051114"/>
    </source>
</evidence>
<evidence type="ECO:0000313" key="6">
    <source>
        <dbReference type="EMBL" id="PVY68203.1"/>
    </source>
</evidence>
<feature type="transmembrane region" description="Helical" evidence="2">
    <location>
        <begin position="41"/>
        <end position="66"/>
    </location>
</feature>
<comment type="caution">
    <text evidence="6">The sequence shown here is derived from an EMBL/GenBank/DDBJ whole genome shotgun (WGS) entry which is preliminary data.</text>
</comment>
<dbReference type="InterPro" id="IPR001633">
    <property type="entry name" value="EAL_dom"/>
</dbReference>
<proteinExistence type="predicted"/>
<dbReference type="Proteomes" id="UP000246145">
    <property type="component" value="Unassembled WGS sequence"/>
</dbReference>